<dbReference type="InterPro" id="IPR041657">
    <property type="entry name" value="HTH_17"/>
</dbReference>
<protein>
    <recommendedName>
        <fullName evidence="1">Helix-turn-helix domain-containing protein</fullName>
    </recommendedName>
</protein>
<keyword evidence="3" id="KW-1185">Reference proteome</keyword>
<name>A0ABQ5SQP5_9ACTN</name>
<sequence length="64" mass="7144">MSETVVVPVLYRVEEAAEAMRISRSVIYELIRSDRLRTVKVGRSRRVPVDALAECVALLAEEAA</sequence>
<reference evidence="2" key="2">
    <citation type="submission" date="2023-01" db="EMBL/GenBank/DDBJ databases">
        <authorList>
            <person name="Sun Q."/>
            <person name="Evtushenko L."/>
        </authorList>
    </citation>
    <scope>NUCLEOTIDE SEQUENCE</scope>
    <source>
        <strain evidence="2">VKM Ac-1246</strain>
    </source>
</reference>
<evidence type="ECO:0000313" key="2">
    <source>
        <dbReference type="EMBL" id="GLJ66071.1"/>
    </source>
</evidence>
<comment type="caution">
    <text evidence="2">The sequence shown here is derived from an EMBL/GenBank/DDBJ whole genome shotgun (WGS) entry which is preliminary data.</text>
</comment>
<dbReference type="Pfam" id="PF12728">
    <property type="entry name" value="HTH_17"/>
    <property type="match status" value="1"/>
</dbReference>
<dbReference type="RefSeq" id="WP_189117145.1">
    <property type="nucleotide sequence ID" value="NZ_BMRK01000002.1"/>
</dbReference>
<accession>A0ABQ5SQP5</accession>
<evidence type="ECO:0000313" key="3">
    <source>
        <dbReference type="Proteomes" id="UP001142292"/>
    </source>
</evidence>
<evidence type="ECO:0000259" key="1">
    <source>
        <dbReference type="Pfam" id="PF12728"/>
    </source>
</evidence>
<reference evidence="2" key="1">
    <citation type="journal article" date="2014" name="Int. J. Syst. Evol. Microbiol.">
        <title>Complete genome of a new Firmicutes species belonging to the dominant human colonic microbiota ('Ruminococcus bicirculans') reveals two chromosomes and a selective capacity to utilize plant glucans.</title>
        <authorList>
            <consortium name="NISC Comparative Sequencing Program"/>
            <person name="Wegmann U."/>
            <person name="Louis P."/>
            <person name="Goesmann A."/>
            <person name="Henrissat B."/>
            <person name="Duncan S.H."/>
            <person name="Flint H.J."/>
        </authorList>
    </citation>
    <scope>NUCLEOTIDE SEQUENCE</scope>
    <source>
        <strain evidence="2">VKM Ac-1246</strain>
    </source>
</reference>
<dbReference type="Proteomes" id="UP001142292">
    <property type="component" value="Unassembled WGS sequence"/>
</dbReference>
<dbReference type="InterPro" id="IPR010093">
    <property type="entry name" value="SinI_DNA-bd"/>
</dbReference>
<feature type="domain" description="Helix-turn-helix" evidence="1">
    <location>
        <begin position="10"/>
        <end position="54"/>
    </location>
</feature>
<dbReference type="EMBL" id="BSEL01000001">
    <property type="protein sequence ID" value="GLJ66071.1"/>
    <property type="molecule type" value="Genomic_DNA"/>
</dbReference>
<proteinExistence type="predicted"/>
<gene>
    <name evidence="2" type="ORF">GCM10017579_01070</name>
</gene>
<organism evidence="2 3">
    <name type="scientific">Nocardioides luteus</name>
    <dbReference type="NCBI Taxonomy" id="1844"/>
    <lineage>
        <taxon>Bacteria</taxon>
        <taxon>Bacillati</taxon>
        <taxon>Actinomycetota</taxon>
        <taxon>Actinomycetes</taxon>
        <taxon>Propionibacteriales</taxon>
        <taxon>Nocardioidaceae</taxon>
        <taxon>Nocardioides</taxon>
    </lineage>
</organism>
<dbReference type="NCBIfam" id="TIGR01764">
    <property type="entry name" value="excise"/>
    <property type="match status" value="1"/>
</dbReference>